<evidence type="ECO:0000256" key="2">
    <source>
        <dbReference type="ARBA" id="ARBA00022723"/>
    </source>
</evidence>
<dbReference type="PANTHER" id="PTHR46481:SF4">
    <property type="entry name" value="ZINC FINGER BED DOMAIN-CONTAINING PROTEIN 4"/>
    <property type="match status" value="1"/>
</dbReference>
<dbReference type="PANTHER" id="PTHR46481">
    <property type="entry name" value="ZINC FINGER BED DOMAIN-CONTAINING PROTEIN 4"/>
    <property type="match status" value="1"/>
</dbReference>
<evidence type="ECO:0000256" key="1">
    <source>
        <dbReference type="ARBA" id="ARBA00004123"/>
    </source>
</evidence>
<evidence type="ECO:0000256" key="5">
    <source>
        <dbReference type="ARBA" id="ARBA00023015"/>
    </source>
</evidence>
<dbReference type="Proteomes" id="UP001152803">
    <property type="component" value="Unassembled WGS sequence"/>
</dbReference>
<accession>A0A9Q1HYB5</accession>
<evidence type="ECO:0000256" key="3">
    <source>
        <dbReference type="ARBA" id="ARBA00022771"/>
    </source>
</evidence>
<evidence type="ECO:0000256" key="10">
    <source>
        <dbReference type="SAM" id="MobiDB-lite"/>
    </source>
</evidence>
<name>A0A9Q1HYB5_CONCO</name>
<dbReference type="Pfam" id="PF02892">
    <property type="entry name" value="zf-BED"/>
    <property type="match status" value="4"/>
</dbReference>
<feature type="domain" description="BED-type" evidence="11">
    <location>
        <begin position="384"/>
        <end position="441"/>
    </location>
</feature>
<reference evidence="12" key="1">
    <citation type="journal article" date="2023" name="Science">
        <title>Genome structures resolve the early diversification of teleost fishes.</title>
        <authorList>
            <person name="Parey E."/>
            <person name="Louis A."/>
            <person name="Montfort J."/>
            <person name="Bouchez O."/>
            <person name="Roques C."/>
            <person name="Iampietro C."/>
            <person name="Lluch J."/>
            <person name="Castinel A."/>
            <person name="Donnadieu C."/>
            <person name="Desvignes T."/>
            <person name="Floi Bucao C."/>
            <person name="Jouanno E."/>
            <person name="Wen M."/>
            <person name="Mejri S."/>
            <person name="Dirks R."/>
            <person name="Jansen H."/>
            <person name="Henkel C."/>
            <person name="Chen W.J."/>
            <person name="Zahm M."/>
            <person name="Cabau C."/>
            <person name="Klopp C."/>
            <person name="Thompson A.W."/>
            <person name="Robinson-Rechavi M."/>
            <person name="Braasch I."/>
            <person name="Lecointre G."/>
            <person name="Bobe J."/>
            <person name="Postlethwait J.H."/>
            <person name="Berthelot C."/>
            <person name="Roest Crollius H."/>
            <person name="Guiguen Y."/>
        </authorList>
    </citation>
    <scope>NUCLEOTIDE SEQUENCE</scope>
    <source>
        <strain evidence="12">Concon-B</strain>
    </source>
</reference>
<keyword evidence="7" id="KW-0804">Transcription</keyword>
<evidence type="ECO:0000256" key="4">
    <source>
        <dbReference type="ARBA" id="ARBA00022833"/>
    </source>
</evidence>
<dbReference type="SUPFAM" id="SSF140996">
    <property type="entry name" value="Hermes dimerisation domain"/>
    <property type="match status" value="1"/>
</dbReference>
<keyword evidence="8" id="KW-0539">Nucleus</keyword>
<dbReference type="EMBL" id="JAFJMO010000008">
    <property type="protein sequence ID" value="KAJ8269156.1"/>
    <property type="molecule type" value="Genomic_DNA"/>
</dbReference>
<dbReference type="PROSITE" id="PS50808">
    <property type="entry name" value="ZF_BED"/>
    <property type="match status" value="4"/>
</dbReference>
<dbReference type="AlphaFoldDB" id="A0A9Q1HYB5"/>
<feature type="region of interest" description="Disordered" evidence="10">
    <location>
        <begin position="279"/>
        <end position="307"/>
    </location>
</feature>
<evidence type="ECO:0000256" key="7">
    <source>
        <dbReference type="ARBA" id="ARBA00023163"/>
    </source>
</evidence>
<dbReference type="GO" id="GO:0005634">
    <property type="term" value="C:nucleus"/>
    <property type="evidence" value="ECO:0007669"/>
    <property type="project" value="UniProtKB-SubCell"/>
</dbReference>
<feature type="region of interest" description="Disordered" evidence="10">
    <location>
        <begin position="352"/>
        <end position="383"/>
    </location>
</feature>
<feature type="domain" description="BED-type" evidence="11">
    <location>
        <begin position="558"/>
        <end position="614"/>
    </location>
</feature>
<feature type="compositionally biased region" description="Polar residues" evidence="10">
    <location>
        <begin position="352"/>
        <end position="361"/>
    </location>
</feature>
<proteinExistence type="predicted"/>
<dbReference type="InterPro" id="IPR012337">
    <property type="entry name" value="RNaseH-like_sf"/>
</dbReference>
<evidence type="ECO:0000256" key="9">
    <source>
        <dbReference type="PROSITE-ProRule" id="PRU00027"/>
    </source>
</evidence>
<dbReference type="InterPro" id="IPR008906">
    <property type="entry name" value="HATC_C_dom"/>
</dbReference>
<keyword evidence="2" id="KW-0479">Metal-binding</keyword>
<keyword evidence="5" id="KW-0805">Transcription regulation</keyword>
<feature type="compositionally biased region" description="Basic and acidic residues" evidence="10">
    <location>
        <begin position="1"/>
        <end position="15"/>
    </location>
</feature>
<dbReference type="GO" id="GO:0046983">
    <property type="term" value="F:protein dimerization activity"/>
    <property type="evidence" value="ECO:0007669"/>
    <property type="project" value="InterPro"/>
</dbReference>
<comment type="caution">
    <text evidence="12">The sequence shown here is derived from an EMBL/GenBank/DDBJ whole genome shotgun (WGS) entry which is preliminary data.</text>
</comment>
<dbReference type="Pfam" id="PF05699">
    <property type="entry name" value="Dimer_Tnp_hAT"/>
    <property type="match status" value="1"/>
</dbReference>
<dbReference type="InterPro" id="IPR003656">
    <property type="entry name" value="Znf_BED"/>
</dbReference>
<sequence length="1275" mass="143056">MDSEEDLSHNGDERGLGNGNVTEDCKKREAKGTCLKIMGQDGYVFKSYSLTCHEATDAKPASCSSGTLAEEPSSVFSALDCKSGGLSSQVDGHSSESPTTDKQSFQEEMCNKEDWPVSSSISIASPKPGALSDCIADNIKKEPGSDLDAHIKEDETHVKDEADDVEDDENVTFDSSAGPFATRCDDYSNLLSGYTSTLYDVAMDAVTQSLISSIKNPASPRKKSPAWKHFCISPRDSTKAICMYCMKEFSRGKNERDLSTSCLLRHVRRAHPTVLLQDGELPSSALGSPVASSVIPPTNSPNNGELAANTTSALQKNTLPSSPSADSTEVSCNKVLPIMPKLEKHPKYDTFMDSSLHSSSNGHEDGVEGGSEHIPANPKNSNSRRRSAVWKHFYLSPADSSKAVCVHCMNEFSRGKNGKDLGTSCLIRHMWRAHRDIVIEENQQGYSIPPPYTNPPTLLSRIKLKEGEEFKKEPSSVSSSPKAMSDRVRNEEIDVNEESNDTLYQSGQESSLDMSVTVGLMGDEDLPHTSSPDDLAEVPKQNKEMISVFQQNKKIMKRVKSEVWHHFIVSPVDQRKALCRYCPCVINRGKRGDFGTSCLMRHLMRRHPDVLKSQKSMYNNASSPQSPNVITAGEAMSEDFSETPVIEKKLHIVPAFSKKTSKLWNHFSICATDPTKVVCLHCSRRISRGKKTTNLGTSCLFRHMQRFHGHALEQNNSSVSGVSSADVQVKQELMDTSSYEENIERFDEYHPVAKKITKLVAEMLALDLQPSALVENVGLNRLLEYLQPQYSLPSSSYFTSTAIPEMYNRVKEVIITHLKEAEGGIVHFTASIWVSSQTREYLTLTAHWVTYESCVRSQGQDFHCSALLSISPIDCDYNMLNIQKQLEYLWDSWIDSSGLKIGFTVTDNQSIGKILEDNDRTVVRCFERSIDLIVTEAIKSQRMVQNLLSSARKICERVHRSTKAKEKLTGLQKEYHLPENQLVQDIPSKWKTSLYMFERLVEQKKAIDEMSIECNFRELISCDQWEVMQSVCNALKPFEVACREMSNRTATLGQVIPLIHILNRKIDLLFDETMGIDNMLKSLKDAMVSRLSSTLHDPRYMWATMLDPRYKTSLFTEGEAEQCKQDLVQELDTLSTSTEKKHLLSNGCSEIRPPSNSIVSNKDNLWALMDDIRNKIKQEEQPKSSELAVLEYLEEEILDQSCDPLDYWNLKKFLWPDLAKVAVRHVGCPPSIVQAETLFCTASINSAQSQSRPLLDNLEELIFLKVNFPLIYFQY</sequence>
<dbReference type="SUPFAM" id="SSF57667">
    <property type="entry name" value="beta-beta-alpha zinc fingers"/>
    <property type="match status" value="4"/>
</dbReference>
<keyword evidence="6" id="KW-0238">DNA-binding</keyword>
<keyword evidence="3 9" id="KW-0863">Zinc-finger</keyword>
<comment type="subcellular location">
    <subcellularLocation>
        <location evidence="1">Nucleus</location>
    </subcellularLocation>
</comment>
<gene>
    <name evidence="12" type="ORF">COCON_G00117630</name>
</gene>
<keyword evidence="13" id="KW-1185">Reference proteome</keyword>
<feature type="domain" description="BED-type" evidence="11">
    <location>
        <begin position="221"/>
        <end position="278"/>
    </location>
</feature>
<feature type="region of interest" description="Disordered" evidence="10">
    <location>
        <begin position="1"/>
        <end position="23"/>
    </location>
</feature>
<dbReference type="InterPro" id="IPR036236">
    <property type="entry name" value="Znf_C2H2_sf"/>
</dbReference>
<evidence type="ECO:0000313" key="12">
    <source>
        <dbReference type="EMBL" id="KAJ8269156.1"/>
    </source>
</evidence>
<dbReference type="OrthoDB" id="10057873at2759"/>
<evidence type="ECO:0000256" key="6">
    <source>
        <dbReference type="ARBA" id="ARBA00023125"/>
    </source>
</evidence>
<evidence type="ECO:0000256" key="8">
    <source>
        <dbReference type="ARBA" id="ARBA00023242"/>
    </source>
</evidence>
<organism evidence="12 13">
    <name type="scientific">Conger conger</name>
    <name type="common">Conger eel</name>
    <name type="synonym">Muraena conger</name>
    <dbReference type="NCBI Taxonomy" id="82655"/>
    <lineage>
        <taxon>Eukaryota</taxon>
        <taxon>Metazoa</taxon>
        <taxon>Chordata</taxon>
        <taxon>Craniata</taxon>
        <taxon>Vertebrata</taxon>
        <taxon>Euteleostomi</taxon>
        <taxon>Actinopterygii</taxon>
        <taxon>Neopterygii</taxon>
        <taxon>Teleostei</taxon>
        <taxon>Anguilliformes</taxon>
        <taxon>Congridae</taxon>
        <taxon>Conger</taxon>
    </lineage>
</organism>
<dbReference type="SMART" id="SM00614">
    <property type="entry name" value="ZnF_BED"/>
    <property type="match status" value="4"/>
</dbReference>
<feature type="compositionally biased region" description="Polar residues" evidence="10">
    <location>
        <begin position="295"/>
        <end position="307"/>
    </location>
</feature>
<dbReference type="SUPFAM" id="SSF53098">
    <property type="entry name" value="Ribonuclease H-like"/>
    <property type="match status" value="1"/>
</dbReference>
<dbReference type="GO" id="GO:0003677">
    <property type="term" value="F:DNA binding"/>
    <property type="evidence" value="ECO:0007669"/>
    <property type="project" value="UniProtKB-KW"/>
</dbReference>
<protein>
    <recommendedName>
        <fullName evidence="11">BED-type domain-containing protein</fullName>
    </recommendedName>
</protein>
<dbReference type="InterPro" id="IPR052035">
    <property type="entry name" value="ZnF_BED_domain_contain"/>
</dbReference>
<evidence type="ECO:0000259" key="11">
    <source>
        <dbReference type="PROSITE" id="PS50808"/>
    </source>
</evidence>
<keyword evidence="4" id="KW-0862">Zinc</keyword>
<feature type="domain" description="BED-type" evidence="11">
    <location>
        <begin position="658"/>
        <end position="715"/>
    </location>
</feature>
<dbReference type="GO" id="GO:0008270">
    <property type="term" value="F:zinc ion binding"/>
    <property type="evidence" value="ECO:0007669"/>
    <property type="project" value="UniProtKB-KW"/>
</dbReference>
<evidence type="ECO:0000313" key="13">
    <source>
        <dbReference type="Proteomes" id="UP001152803"/>
    </source>
</evidence>